<keyword evidence="2" id="KW-0732">Signal</keyword>
<dbReference type="PANTHER" id="PTHR33021">
    <property type="entry name" value="BLUE COPPER PROTEIN"/>
    <property type="match status" value="1"/>
</dbReference>
<keyword evidence="4" id="KW-1185">Reference proteome</keyword>
<dbReference type="Gene3D" id="2.60.40.420">
    <property type="entry name" value="Cupredoxins - blue copper proteins"/>
    <property type="match status" value="1"/>
</dbReference>
<sequence>MAVATANLTAIALCLLIAASSSAAAAAGYTNYTVGGNSGWFFNEITNATSANYSAWAASQTFNLGDFLLFNTNTNLTVIQTYNLTTYQACNIDNASGNDTFLYGGGSGQFGKALTVAVPLTLEGPNYFFSDADDGVQCQNGMSFEIDVKHGSGLPPSLNQPPPPPYAEPPGPDAANSPPVTVVDAPGNGGSRGGVNVREAAWGVSLLLATLFF</sequence>
<dbReference type="PANTHER" id="PTHR33021:SF213">
    <property type="entry name" value="OS12G0454600 PROTEIN"/>
    <property type="match status" value="1"/>
</dbReference>
<reference evidence="5" key="1">
    <citation type="submission" date="2025-08" db="UniProtKB">
        <authorList>
            <consortium name="RefSeq"/>
        </authorList>
    </citation>
    <scope>IDENTIFICATION</scope>
    <source>
        <tissue evidence="5">Leaf</tissue>
    </source>
</reference>
<dbReference type="InterPro" id="IPR003245">
    <property type="entry name" value="Phytocyanin_dom"/>
</dbReference>
<dbReference type="FunFam" id="2.60.40.420:FF:000048">
    <property type="entry name" value="Early nodulin-like protein 18"/>
    <property type="match status" value="1"/>
</dbReference>
<gene>
    <name evidence="5" type="primary">LOC115744437</name>
</gene>
<name>A0A8B8PL79_9MYRT</name>
<dbReference type="PROSITE" id="PS51485">
    <property type="entry name" value="PHYTOCYANIN"/>
    <property type="match status" value="1"/>
</dbReference>
<evidence type="ECO:0000256" key="1">
    <source>
        <dbReference type="SAM" id="MobiDB-lite"/>
    </source>
</evidence>
<evidence type="ECO:0000256" key="2">
    <source>
        <dbReference type="SAM" id="SignalP"/>
    </source>
</evidence>
<feature type="chain" id="PRO_5034248512" evidence="2">
    <location>
        <begin position="24"/>
        <end position="213"/>
    </location>
</feature>
<accession>A0A8B8PL79</accession>
<feature type="signal peptide" evidence="2">
    <location>
        <begin position="1"/>
        <end position="23"/>
    </location>
</feature>
<dbReference type="Proteomes" id="UP000827889">
    <property type="component" value="Chromosome 9"/>
</dbReference>
<evidence type="ECO:0000259" key="3">
    <source>
        <dbReference type="PROSITE" id="PS51485"/>
    </source>
</evidence>
<dbReference type="GO" id="GO:0009055">
    <property type="term" value="F:electron transfer activity"/>
    <property type="evidence" value="ECO:0007669"/>
    <property type="project" value="InterPro"/>
</dbReference>
<dbReference type="Pfam" id="PF02298">
    <property type="entry name" value="Cu_bind_like"/>
    <property type="match status" value="1"/>
</dbReference>
<dbReference type="RefSeq" id="XP_030535479.1">
    <property type="nucleotide sequence ID" value="XM_030679619.2"/>
</dbReference>
<feature type="compositionally biased region" description="Pro residues" evidence="1">
    <location>
        <begin position="158"/>
        <end position="172"/>
    </location>
</feature>
<dbReference type="InterPro" id="IPR008972">
    <property type="entry name" value="Cupredoxin"/>
</dbReference>
<evidence type="ECO:0000313" key="4">
    <source>
        <dbReference type="Proteomes" id="UP000827889"/>
    </source>
</evidence>
<organism evidence="4 5">
    <name type="scientific">Rhodamnia argentea</name>
    <dbReference type="NCBI Taxonomy" id="178133"/>
    <lineage>
        <taxon>Eukaryota</taxon>
        <taxon>Viridiplantae</taxon>
        <taxon>Streptophyta</taxon>
        <taxon>Embryophyta</taxon>
        <taxon>Tracheophyta</taxon>
        <taxon>Spermatophyta</taxon>
        <taxon>Magnoliopsida</taxon>
        <taxon>eudicotyledons</taxon>
        <taxon>Gunneridae</taxon>
        <taxon>Pentapetalae</taxon>
        <taxon>rosids</taxon>
        <taxon>malvids</taxon>
        <taxon>Myrtales</taxon>
        <taxon>Myrtaceae</taxon>
        <taxon>Myrtoideae</taxon>
        <taxon>Myrteae</taxon>
        <taxon>Australasian group</taxon>
        <taxon>Rhodamnia</taxon>
    </lineage>
</organism>
<dbReference type="KEGG" id="rarg:115744437"/>
<evidence type="ECO:0000313" key="5">
    <source>
        <dbReference type="RefSeq" id="XP_030535479.1"/>
    </source>
</evidence>
<protein>
    <submittedName>
        <fullName evidence="5">Cucumber peeling cupredoxin-like</fullName>
    </submittedName>
</protein>
<feature type="region of interest" description="Disordered" evidence="1">
    <location>
        <begin position="150"/>
        <end position="191"/>
    </location>
</feature>
<proteinExistence type="predicted"/>
<feature type="domain" description="Phytocyanin" evidence="3">
    <location>
        <begin position="30"/>
        <end position="150"/>
    </location>
</feature>
<dbReference type="OrthoDB" id="688954at2759"/>
<dbReference type="GO" id="GO:0005886">
    <property type="term" value="C:plasma membrane"/>
    <property type="evidence" value="ECO:0007669"/>
    <property type="project" value="TreeGrafter"/>
</dbReference>
<dbReference type="SUPFAM" id="SSF49503">
    <property type="entry name" value="Cupredoxins"/>
    <property type="match status" value="1"/>
</dbReference>
<dbReference type="GeneID" id="115744437"/>
<dbReference type="InterPro" id="IPR039391">
    <property type="entry name" value="Phytocyanin-like"/>
</dbReference>
<dbReference type="AlphaFoldDB" id="A0A8B8PL79"/>